<accession>R0FYU7</accession>
<protein>
    <submittedName>
        <fullName evidence="1">Uncharacterized protein</fullName>
    </submittedName>
</protein>
<sequence>MFQFLHFKFCLHQYWTNDEEDFKSICTSQSKEPIYSTFQDVTYRTKQEHLITEQLLRPLLKTSNHFNTQKTLRSHSRSLSL</sequence>
<reference evidence="2" key="1">
    <citation type="journal article" date="2013" name="Nat. Genet.">
        <title>The Capsella rubella genome and the genomic consequences of rapid mating system evolution.</title>
        <authorList>
            <person name="Slotte T."/>
            <person name="Hazzouri K.M."/>
            <person name="Agren J.A."/>
            <person name="Koenig D."/>
            <person name="Maumus F."/>
            <person name="Guo Y.L."/>
            <person name="Steige K."/>
            <person name="Platts A.E."/>
            <person name="Escobar J.S."/>
            <person name="Newman L.K."/>
            <person name="Wang W."/>
            <person name="Mandakova T."/>
            <person name="Vello E."/>
            <person name="Smith L.M."/>
            <person name="Henz S.R."/>
            <person name="Steffen J."/>
            <person name="Takuno S."/>
            <person name="Brandvain Y."/>
            <person name="Coop G."/>
            <person name="Andolfatto P."/>
            <person name="Hu T.T."/>
            <person name="Blanchette M."/>
            <person name="Clark R.M."/>
            <person name="Quesneville H."/>
            <person name="Nordborg M."/>
            <person name="Gaut B.S."/>
            <person name="Lysak M.A."/>
            <person name="Jenkins J."/>
            <person name="Grimwood J."/>
            <person name="Chapman J."/>
            <person name="Prochnik S."/>
            <person name="Shu S."/>
            <person name="Rokhsar D."/>
            <person name="Schmutz J."/>
            <person name="Weigel D."/>
            <person name="Wright S.I."/>
        </authorList>
    </citation>
    <scope>NUCLEOTIDE SEQUENCE [LARGE SCALE GENOMIC DNA]</scope>
    <source>
        <strain evidence="2">cv. Monte Gargano</strain>
    </source>
</reference>
<evidence type="ECO:0000313" key="1">
    <source>
        <dbReference type="EMBL" id="EOA28242.1"/>
    </source>
</evidence>
<name>R0FYU7_9BRAS</name>
<evidence type="ECO:0000313" key="2">
    <source>
        <dbReference type="Proteomes" id="UP000029121"/>
    </source>
</evidence>
<dbReference type="Proteomes" id="UP000029121">
    <property type="component" value="Unassembled WGS sequence"/>
</dbReference>
<proteinExistence type="predicted"/>
<keyword evidence="2" id="KW-1185">Reference proteome</keyword>
<dbReference type="EMBL" id="KB870808">
    <property type="protein sequence ID" value="EOA28242.1"/>
    <property type="molecule type" value="Genomic_DNA"/>
</dbReference>
<gene>
    <name evidence="1" type="ORF">CARUB_v10024436mg</name>
</gene>
<dbReference type="AlphaFoldDB" id="R0FYU7"/>
<organism evidence="1 2">
    <name type="scientific">Capsella rubella</name>
    <dbReference type="NCBI Taxonomy" id="81985"/>
    <lineage>
        <taxon>Eukaryota</taxon>
        <taxon>Viridiplantae</taxon>
        <taxon>Streptophyta</taxon>
        <taxon>Embryophyta</taxon>
        <taxon>Tracheophyta</taxon>
        <taxon>Spermatophyta</taxon>
        <taxon>Magnoliopsida</taxon>
        <taxon>eudicotyledons</taxon>
        <taxon>Gunneridae</taxon>
        <taxon>Pentapetalae</taxon>
        <taxon>rosids</taxon>
        <taxon>malvids</taxon>
        <taxon>Brassicales</taxon>
        <taxon>Brassicaceae</taxon>
        <taxon>Camelineae</taxon>
        <taxon>Capsella</taxon>
    </lineage>
</organism>